<dbReference type="RefSeq" id="XP_066066879.1">
    <property type="nucleotide sequence ID" value="XM_066210782.1"/>
</dbReference>
<evidence type="ECO:0000313" key="3">
    <source>
        <dbReference type="Proteomes" id="UP000094043"/>
    </source>
</evidence>
<name>A0A1E3IC43_9TREE</name>
<dbReference type="SUPFAM" id="SSF53474">
    <property type="entry name" value="alpha/beta-Hydrolases"/>
    <property type="match status" value="1"/>
</dbReference>
<dbReference type="InterPro" id="IPR029058">
    <property type="entry name" value="AB_hydrolase_fold"/>
</dbReference>
<keyword evidence="1" id="KW-0443">Lipid metabolism</keyword>
<dbReference type="GO" id="GO:0003847">
    <property type="term" value="F:1-alkyl-2-acetylglycerophosphocholine esterase activity"/>
    <property type="evidence" value="ECO:0007669"/>
    <property type="project" value="UniProtKB-UniRule"/>
</dbReference>
<dbReference type="OrthoDB" id="2363873at2759"/>
<dbReference type="Gene3D" id="3.40.50.1820">
    <property type="entry name" value="alpha/beta hydrolase"/>
    <property type="match status" value="1"/>
</dbReference>
<dbReference type="Proteomes" id="UP000094043">
    <property type="component" value="Chromosome 2"/>
</dbReference>
<dbReference type="PANTHER" id="PTHR10272:SF0">
    <property type="entry name" value="PLATELET-ACTIVATING FACTOR ACETYLHYDROLASE"/>
    <property type="match status" value="1"/>
</dbReference>
<evidence type="ECO:0000313" key="2">
    <source>
        <dbReference type="EMBL" id="WVN86179.1"/>
    </source>
</evidence>
<dbReference type="EC" id="3.1.1.47" evidence="1"/>
<dbReference type="KEGG" id="cdep:91085553"/>
<comment type="similarity">
    <text evidence="1">Belongs to the serine esterase family.</text>
</comment>
<reference evidence="2" key="3">
    <citation type="submission" date="2024-01" db="EMBL/GenBank/DDBJ databases">
        <authorList>
            <person name="Coelho M.A."/>
            <person name="David-Palma M."/>
            <person name="Shea T."/>
            <person name="Sun S."/>
            <person name="Cuomo C.A."/>
            <person name="Heitman J."/>
        </authorList>
    </citation>
    <scope>NUCLEOTIDE SEQUENCE</scope>
    <source>
        <strain evidence="2">CBS 7841</strain>
    </source>
</reference>
<dbReference type="AlphaFoldDB" id="A0A1E3IC43"/>
<comment type="catalytic activity">
    <reaction evidence="1">
        <text>a 1-O-alkyl-2-acetyl-sn-glycero-3-phosphocholine + H2O = a 1-O-alkyl-sn-glycero-3-phosphocholine + acetate + H(+)</text>
        <dbReference type="Rhea" id="RHEA:17777"/>
        <dbReference type="ChEBI" id="CHEBI:15377"/>
        <dbReference type="ChEBI" id="CHEBI:15378"/>
        <dbReference type="ChEBI" id="CHEBI:30089"/>
        <dbReference type="ChEBI" id="CHEBI:30909"/>
        <dbReference type="ChEBI" id="CHEBI:36707"/>
        <dbReference type="EC" id="3.1.1.47"/>
    </reaction>
</comment>
<reference evidence="2" key="2">
    <citation type="journal article" date="2022" name="Elife">
        <title>Obligate sexual reproduction of a homothallic fungus closely related to the Cryptococcus pathogenic species complex.</title>
        <authorList>
            <person name="Passer A.R."/>
            <person name="Clancey S.A."/>
            <person name="Shea T."/>
            <person name="David-Palma M."/>
            <person name="Averette A.F."/>
            <person name="Boekhout T."/>
            <person name="Porcel B.M."/>
            <person name="Nowrousian M."/>
            <person name="Cuomo C.A."/>
            <person name="Sun S."/>
            <person name="Heitman J."/>
            <person name="Coelho M.A."/>
        </authorList>
    </citation>
    <scope>NUCLEOTIDE SEQUENCE</scope>
    <source>
        <strain evidence="2">CBS 7841</strain>
    </source>
</reference>
<organism evidence="2 3">
    <name type="scientific">Cryptococcus depauperatus CBS 7841</name>
    <dbReference type="NCBI Taxonomy" id="1295531"/>
    <lineage>
        <taxon>Eukaryota</taxon>
        <taxon>Fungi</taxon>
        <taxon>Dikarya</taxon>
        <taxon>Basidiomycota</taxon>
        <taxon>Agaricomycotina</taxon>
        <taxon>Tremellomycetes</taxon>
        <taxon>Tremellales</taxon>
        <taxon>Cryptococcaceae</taxon>
        <taxon>Cryptococcus</taxon>
    </lineage>
</organism>
<gene>
    <name evidence="2" type="ORF">L203_101340</name>
</gene>
<sequence>MLPPVLKGFLPSPPGPYQVGYAYIANPPLSPFHHVYPQLKSTGQPAFQVQEISYCVFYPCTPGTDGSKKRHVQGVQWVSEPFWQVIEGYKRFLGRNGKMAWLMSPIGYITGRVQMPVYPKTFLAPPSTKGQAYPLVIFSHGLAGTRHTYSQYCSSLASEGYVVLSVEHRDGSGPAVLLPEQEGGDGAGQSEKPKVLHYIHADDLVWKQGEEHSAEYGRTLQLDIRTREVYEAYHSFKRLLSPTGDKKIRVENLSGGDKLSWVDSFKGKVNLDDLRLAGHSFGGGTILHLLQTPSPSPSVLTALPVTQAIALDPWLESLPTPSDIISPPSHTFPPLLVINSPGFTEWREHWGRLVDLVKGRGTLVTMMGIGHQGFSDFPLLSPVGYSNAHSMLNQIHTLSTSFLKRTLSSDPALVGKEADDGDYQKDTADGLSIQGKKNMKNGDILLHLVGKE</sequence>
<proteinExistence type="inferred from homology"/>
<dbReference type="InterPro" id="IPR016715">
    <property type="entry name" value="PAF_acetylhydro_eukaryote"/>
</dbReference>
<dbReference type="GeneID" id="91085553"/>
<dbReference type="GO" id="GO:0016042">
    <property type="term" value="P:lipid catabolic process"/>
    <property type="evidence" value="ECO:0007669"/>
    <property type="project" value="UniProtKB-KW"/>
</dbReference>
<dbReference type="PANTHER" id="PTHR10272">
    <property type="entry name" value="PLATELET-ACTIVATING FACTOR ACETYLHYDROLASE"/>
    <property type="match status" value="1"/>
</dbReference>
<accession>A0A1E3IC43</accession>
<dbReference type="VEuPathDB" id="FungiDB:L203_04300"/>
<dbReference type="Pfam" id="PF03403">
    <property type="entry name" value="PAF-AH_p_II"/>
    <property type="match status" value="1"/>
</dbReference>
<keyword evidence="1" id="KW-0378">Hydrolase</keyword>
<keyword evidence="3" id="KW-1185">Reference proteome</keyword>
<evidence type="ECO:0000256" key="1">
    <source>
        <dbReference type="PIRNR" id="PIRNR018169"/>
    </source>
</evidence>
<dbReference type="PIRSF" id="PIRSF018169">
    <property type="entry name" value="PAF_acetylhydrolase"/>
    <property type="match status" value="1"/>
</dbReference>
<keyword evidence="1" id="KW-0442">Lipid degradation</keyword>
<dbReference type="EMBL" id="CP143785">
    <property type="protein sequence ID" value="WVN86179.1"/>
    <property type="molecule type" value="Genomic_DNA"/>
</dbReference>
<protein>
    <recommendedName>
        <fullName evidence="1">Putative phospholipase</fullName>
        <ecNumber evidence="1">3.1.1.47</ecNumber>
    </recommendedName>
</protein>
<reference evidence="2" key="1">
    <citation type="submission" date="2016-06" db="EMBL/GenBank/DDBJ databases">
        <authorList>
            <person name="Cuomo C."/>
            <person name="Litvintseva A."/>
            <person name="Heitman J."/>
            <person name="Chen Y."/>
            <person name="Sun S."/>
            <person name="Springer D."/>
            <person name="Dromer F."/>
            <person name="Young S."/>
            <person name="Zeng Q."/>
            <person name="Chapman S."/>
            <person name="Gujja S."/>
            <person name="Saif S."/>
            <person name="Birren B."/>
        </authorList>
    </citation>
    <scope>NUCLEOTIDE SEQUENCE</scope>
    <source>
        <strain evidence="2">CBS 7841</strain>
    </source>
</reference>